<keyword evidence="4" id="KW-0716">Sensory transduction</keyword>
<dbReference type="Proteomes" id="UP000824782">
    <property type="component" value="Unassembled WGS sequence"/>
</dbReference>
<evidence type="ECO:0000256" key="4">
    <source>
        <dbReference type="ARBA" id="ARBA00022725"/>
    </source>
</evidence>
<dbReference type="EMBL" id="WNYA01001736">
    <property type="protein sequence ID" value="KAG8545211.1"/>
    <property type="molecule type" value="Genomic_DNA"/>
</dbReference>
<comment type="caution">
    <text evidence="12">The sequence shown here is derived from an EMBL/GenBank/DDBJ whole genome shotgun (WGS) entry which is preliminary data.</text>
</comment>
<keyword evidence="2" id="KW-1003">Cell membrane</keyword>
<evidence type="ECO:0000256" key="7">
    <source>
        <dbReference type="ARBA" id="ARBA00023136"/>
    </source>
</evidence>
<protein>
    <recommendedName>
        <fullName evidence="11">G-protein coupled receptors family 1 profile domain-containing protein</fullName>
    </recommendedName>
</protein>
<keyword evidence="8" id="KW-0675">Receptor</keyword>
<dbReference type="Pfam" id="PF13853">
    <property type="entry name" value="7tm_4"/>
    <property type="match status" value="1"/>
</dbReference>
<evidence type="ECO:0000313" key="13">
    <source>
        <dbReference type="Proteomes" id="UP000824782"/>
    </source>
</evidence>
<dbReference type="Gene3D" id="1.20.1070.10">
    <property type="entry name" value="Rhodopsin 7-helix transmembrane proteins"/>
    <property type="match status" value="1"/>
</dbReference>
<dbReference type="PANTHER" id="PTHR26452">
    <property type="entry name" value="OLFACTORY RECEPTOR"/>
    <property type="match status" value="1"/>
</dbReference>
<evidence type="ECO:0000256" key="3">
    <source>
        <dbReference type="ARBA" id="ARBA00022692"/>
    </source>
</evidence>
<dbReference type="AlphaFoldDB" id="A0AAV6ZFB1"/>
<dbReference type="FunFam" id="1.20.1070.10:FF:000015">
    <property type="entry name" value="Olfactory receptor"/>
    <property type="match status" value="1"/>
</dbReference>
<dbReference type="GO" id="GO:0004984">
    <property type="term" value="F:olfactory receptor activity"/>
    <property type="evidence" value="ECO:0007669"/>
    <property type="project" value="InterPro"/>
</dbReference>
<feature type="transmembrane region" description="Helical" evidence="10">
    <location>
        <begin position="102"/>
        <end position="122"/>
    </location>
</feature>
<comment type="subcellular location">
    <subcellularLocation>
        <location evidence="1">Cell membrane</location>
        <topology evidence="1">Multi-pass membrane protein</topology>
    </subcellularLocation>
</comment>
<dbReference type="InterPro" id="IPR000725">
    <property type="entry name" value="Olfact_rcpt"/>
</dbReference>
<dbReference type="SUPFAM" id="SSF81321">
    <property type="entry name" value="Family A G protein-coupled receptor-like"/>
    <property type="match status" value="1"/>
</dbReference>
<evidence type="ECO:0000256" key="9">
    <source>
        <dbReference type="ARBA" id="ARBA00023224"/>
    </source>
</evidence>
<dbReference type="GO" id="GO:0004930">
    <property type="term" value="F:G protein-coupled receptor activity"/>
    <property type="evidence" value="ECO:0007669"/>
    <property type="project" value="UniProtKB-KW"/>
</dbReference>
<evidence type="ECO:0000256" key="8">
    <source>
        <dbReference type="ARBA" id="ARBA00023170"/>
    </source>
</evidence>
<organism evidence="12 13">
    <name type="scientific">Engystomops pustulosus</name>
    <name type="common">Tungara frog</name>
    <name type="synonym">Physalaemus pustulosus</name>
    <dbReference type="NCBI Taxonomy" id="76066"/>
    <lineage>
        <taxon>Eukaryota</taxon>
        <taxon>Metazoa</taxon>
        <taxon>Chordata</taxon>
        <taxon>Craniata</taxon>
        <taxon>Vertebrata</taxon>
        <taxon>Euteleostomi</taxon>
        <taxon>Amphibia</taxon>
        <taxon>Batrachia</taxon>
        <taxon>Anura</taxon>
        <taxon>Neobatrachia</taxon>
        <taxon>Hyloidea</taxon>
        <taxon>Leptodactylidae</taxon>
        <taxon>Leiuperinae</taxon>
        <taxon>Engystomops</taxon>
    </lineage>
</organism>
<keyword evidence="3 10" id="KW-0812">Transmembrane</keyword>
<dbReference type="PROSITE" id="PS50262">
    <property type="entry name" value="G_PROTEIN_RECEP_F1_2"/>
    <property type="match status" value="1"/>
</dbReference>
<keyword evidence="6" id="KW-0297">G-protein coupled receptor</keyword>
<dbReference type="InterPro" id="IPR000276">
    <property type="entry name" value="GPCR_Rhodpsn"/>
</dbReference>
<feature type="transmembrane region" description="Helical" evidence="10">
    <location>
        <begin position="60"/>
        <end position="82"/>
    </location>
</feature>
<dbReference type="InterPro" id="IPR017452">
    <property type="entry name" value="GPCR_Rhodpsn_7TM"/>
</dbReference>
<evidence type="ECO:0000256" key="5">
    <source>
        <dbReference type="ARBA" id="ARBA00022989"/>
    </source>
</evidence>
<sequence length="313" mass="36052">MTNFSFSPVTEFILSTFGDLHDFQLVLFVVFFFIFLIGVTGNLFIITLIFFSIQLHEPMYFFLANLSFVDICLTSVTVPFMLRNFLLDANKRLISFGGCITQIYFYLVLANVEDFLLALMAYDRYVAICDPLHYTVVMNRRFRFKLIVICWVLSTADGVLHTMMTLRLSYCGSNQIDHYMCEMVPLIELSCSDTTINELVIFSEGSIDVFCPFLLILASYVCIIFAICKIRSATGRRKVFSTCSSHLVVVTFYFGTITFMYFRPSSSDSLTKDRITSVMYTILTPMLNPFIYTLRNQDVQEASQRLFARIRHG</sequence>
<proteinExistence type="predicted"/>
<evidence type="ECO:0000313" key="12">
    <source>
        <dbReference type="EMBL" id="KAG8545211.1"/>
    </source>
</evidence>
<dbReference type="PRINTS" id="PR00237">
    <property type="entry name" value="GPCRRHODOPSN"/>
</dbReference>
<dbReference type="InterPro" id="IPR050516">
    <property type="entry name" value="Olfactory_GPCR"/>
</dbReference>
<name>A0AAV6ZFB1_ENGPU</name>
<reference evidence="12" key="1">
    <citation type="thesis" date="2020" institute="ProQuest LLC" country="789 East Eisenhower Parkway, Ann Arbor, MI, USA">
        <title>Comparative Genomics and Chromosome Evolution.</title>
        <authorList>
            <person name="Mudd A.B."/>
        </authorList>
    </citation>
    <scope>NUCLEOTIDE SEQUENCE</scope>
    <source>
        <strain evidence="12">237g6f4</strain>
        <tissue evidence="12">Blood</tissue>
    </source>
</reference>
<feature type="transmembrane region" description="Helical" evidence="10">
    <location>
        <begin position="239"/>
        <end position="262"/>
    </location>
</feature>
<dbReference type="CDD" id="cd13954">
    <property type="entry name" value="7tmA_OR"/>
    <property type="match status" value="1"/>
</dbReference>
<gene>
    <name evidence="12" type="ORF">GDO81_021218</name>
</gene>
<evidence type="ECO:0000256" key="1">
    <source>
        <dbReference type="ARBA" id="ARBA00004651"/>
    </source>
</evidence>
<feature type="transmembrane region" description="Helical" evidence="10">
    <location>
        <begin position="25"/>
        <end position="53"/>
    </location>
</feature>
<evidence type="ECO:0000256" key="6">
    <source>
        <dbReference type="ARBA" id="ARBA00023040"/>
    </source>
</evidence>
<dbReference type="GO" id="GO:0005886">
    <property type="term" value="C:plasma membrane"/>
    <property type="evidence" value="ECO:0007669"/>
    <property type="project" value="UniProtKB-SubCell"/>
</dbReference>
<keyword evidence="5 10" id="KW-1133">Transmembrane helix</keyword>
<evidence type="ECO:0000256" key="2">
    <source>
        <dbReference type="ARBA" id="ARBA00022475"/>
    </source>
</evidence>
<evidence type="ECO:0000259" key="11">
    <source>
        <dbReference type="PROSITE" id="PS50262"/>
    </source>
</evidence>
<feature type="transmembrane region" description="Helical" evidence="10">
    <location>
        <begin position="142"/>
        <end position="160"/>
    </location>
</feature>
<feature type="transmembrane region" description="Helical" evidence="10">
    <location>
        <begin position="274"/>
        <end position="294"/>
    </location>
</feature>
<evidence type="ECO:0000256" key="10">
    <source>
        <dbReference type="SAM" id="Phobius"/>
    </source>
</evidence>
<keyword evidence="13" id="KW-1185">Reference proteome</keyword>
<accession>A0AAV6ZFB1</accession>
<dbReference type="PRINTS" id="PR00245">
    <property type="entry name" value="OLFACTORYR"/>
</dbReference>
<keyword evidence="4" id="KW-0552">Olfaction</keyword>
<feature type="transmembrane region" description="Helical" evidence="10">
    <location>
        <begin position="207"/>
        <end position="227"/>
    </location>
</feature>
<feature type="domain" description="G-protein coupled receptors family 1 profile" evidence="11">
    <location>
        <begin position="41"/>
        <end position="292"/>
    </location>
</feature>
<keyword evidence="7 10" id="KW-0472">Membrane</keyword>
<keyword evidence="9" id="KW-0807">Transducer</keyword>